<accession>A0ABW5NG53</accession>
<dbReference type="PANTHER" id="PTHR30417">
    <property type="entry name" value="N-ACETYLMURAMOYL-L-ALANINE AMIDASE AMID"/>
    <property type="match status" value="1"/>
</dbReference>
<dbReference type="RefSeq" id="WP_380867756.1">
    <property type="nucleotide sequence ID" value="NZ_JBHUMA010000004.1"/>
</dbReference>
<dbReference type="InterPro" id="IPR051206">
    <property type="entry name" value="NAMLAA_amidase_2"/>
</dbReference>
<feature type="domain" description="N-acetylmuramoyl-L-alanine amidase" evidence="5">
    <location>
        <begin position="102"/>
        <end position="233"/>
    </location>
</feature>
<dbReference type="Proteomes" id="UP001597393">
    <property type="component" value="Unassembled WGS sequence"/>
</dbReference>
<sequence>MRIKGWVSCGIISSAIILSACSSKKKQTQPLSTPAVVTAAKPPSTHPVYPAQDSIVRDTVVVMTHGGVLDGPQEGIFRQLLTPEQKAEELYASGIQRTADFTPTVHYDLRKPQFVMIHHTSQNSIAQTIRTFQLEHTQVSAHYVIGRDGQLVQMLNEYMRAWHAGAGKWGNITDMNSVSIGIELDNNGREPFPDAQINTLLVLLNSLKSKYRIPTVNFIGHSDYAPGRKDDPSTFFPWQVLAERGFGIWHNESFLAPPPPTFNSTDALRIIGYDTSNLRTAIRAFKKKFIRTDVSPELTPYDVMVLYDLYRKYY</sequence>
<keyword evidence="4" id="KW-0961">Cell wall biogenesis/degradation</keyword>
<evidence type="ECO:0000259" key="5">
    <source>
        <dbReference type="SMART" id="SM00644"/>
    </source>
</evidence>
<dbReference type="CDD" id="cd06583">
    <property type="entry name" value="PGRP"/>
    <property type="match status" value="1"/>
</dbReference>
<dbReference type="Pfam" id="PF01510">
    <property type="entry name" value="Amidase_2"/>
    <property type="match status" value="1"/>
</dbReference>
<dbReference type="InterPro" id="IPR002502">
    <property type="entry name" value="Amidase_domain"/>
</dbReference>
<evidence type="ECO:0000256" key="4">
    <source>
        <dbReference type="ARBA" id="ARBA00023316"/>
    </source>
</evidence>
<evidence type="ECO:0000256" key="2">
    <source>
        <dbReference type="ARBA" id="ARBA00011901"/>
    </source>
</evidence>
<evidence type="ECO:0000256" key="3">
    <source>
        <dbReference type="ARBA" id="ARBA00022801"/>
    </source>
</evidence>
<comment type="caution">
    <text evidence="6">The sequence shown here is derived from an EMBL/GenBank/DDBJ whole genome shotgun (WGS) entry which is preliminary data.</text>
</comment>
<reference evidence="7" key="1">
    <citation type="journal article" date="2019" name="Int. J. Syst. Evol. Microbiol.">
        <title>The Global Catalogue of Microorganisms (GCM) 10K type strain sequencing project: providing services to taxonomists for standard genome sequencing and annotation.</title>
        <authorList>
            <consortium name="The Broad Institute Genomics Platform"/>
            <consortium name="The Broad Institute Genome Sequencing Center for Infectious Disease"/>
            <person name="Wu L."/>
            <person name="Ma J."/>
        </authorList>
    </citation>
    <scope>NUCLEOTIDE SEQUENCE [LARGE SCALE GENOMIC DNA]</scope>
    <source>
        <strain evidence="7">KCTC 42248</strain>
    </source>
</reference>
<gene>
    <name evidence="6" type="ORF">ACFSQ3_04095</name>
</gene>
<keyword evidence="3 6" id="KW-0378">Hydrolase</keyword>
<keyword evidence="7" id="KW-1185">Reference proteome</keyword>
<dbReference type="InterPro" id="IPR036505">
    <property type="entry name" value="Amidase/PGRP_sf"/>
</dbReference>
<dbReference type="PANTHER" id="PTHR30417:SF1">
    <property type="entry name" value="N-ACETYLMURAMOYL-L-ALANINE AMIDASE AMID"/>
    <property type="match status" value="1"/>
</dbReference>
<dbReference type="Gene3D" id="3.40.80.10">
    <property type="entry name" value="Peptidoglycan recognition protein-like"/>
    <property type="match status" value="1"/>
</dbReference>
<dbReference type="SMART" id="SM00644">
    <property type="entry name" value="Ami_2"/>
    <property type="match status" value="1"/>
</dbReference>
<evidence type="ECO:0000313" key="6">
    <source>
        <dbReference type="EMBL" id="MFD2598126.1"/>
    </source>
</evidence>
<proteinExistence type="predicted"/>
<evidence type="ECO:0000313" key="7">
    <source>
        <dbReference type="Proteomes" id="UP001597393"/>
    </source>
</evidence>
<name>A0ABW5NG53_9SPHI</name>
<organism evidence="6 7">
    <name type="scientific">Sphingobacterium corticis</name>
    <dbReference type="NCBI Taxonomy" id="1812823"/>
    <lineage>
        <taxon>Bacteria</taxon>
        <taxon>Pseudomonadati</taxon>
        <taxon>Bacteroidota</taxon>
        <taxon>Sphingobacteriia</taxon>
        <taxon>Sphingobacteriales</taxon>
        <taxon>Sphingobacteriaceae</taxon>
        <taxon>Sphingobacterium</taxon>
    </lineage>
</organism>
<evidence type="ECO:0000256" key="1">
    <source>
        <dbReference type="ARBA" id="ARBA00001561"/>
    </source>
</evidence>
<protein>
    <recommendedName>
        <fullName evidence="2">N-acetylmuramoyl-L-alanine amidase</fullName>
        <ecNumber evidence="2">3.5.1.28</ecNumber>
    </recommendedName>
</protein>
<dbReference type="EMBL" id="JBHUMA010000004">
    <property type="protein sequence ID" value="MFD2598126.1"/>
    <property type="molecule type" value="Genomic_DNA"/>
</dbReference>
<dbReference type="SUPFAM" id="SSF55846">
    <property type="entry name" value="N-acetylmuramoyl-L-alanine amidase-like"/>
    <property type="match status" value="1"/>
</dbReference>
<dbReference type="PROSITE" id="PS51257">
    <property type="entry name" value="PROKAR_LIPOPROTEIN"/>
    <property type="match status" value="1"/>
</dbReference>
<comment type="catalytic activity">
    <reaction evidence="1">
        <text>Hydrolyzes the link between N-acetylmuramoyl residues and L-amino acid residues in certain cell-wall glycopeptides.</text>
        <dbReference type="EC" id="3.5.1.28"/>
    </reaction>
</comment>
<dbReference type="EC" id="3.5.1.28" evidence="2"/>
<dbReference type="GO" id="GO:0008745">
    <property type="term" value="F:N-acetylmuramoyl-L-alanine amidase activity"/>
    <property type="evidence" value="ECO:0007669"/>
    <property type="project" value="UniProtKB-EC"/>
</dbReference>